<evidence type="ECO:0000313" key="1">
    <source>
        <dbReference type="EMBL" id="KRY94480.1"/>
    </source>
</evidence>
<feature type="non-terminal residue" evidence="1">
    <location>
        <position position="58"/>
    </location>
</feature>
<keyword evidence="2" id="KW-1185">Reference proteome</keyword>
<dbReference type="Proteomes" id="UP000055024">
    <property type="component" value="Unassembled WGS sequence"/>
</dbReference>
<dbReference type="AlphaFoldDB" id="A0A0V1G878"/>
<gene>
    <name evidence="1" type="ORF">T11_1113</name>
</gene>
<protein>
    <submittedName>
        <fullName evidence="1">Uncharacterized protein</fullName>
    </submittedName>
</protein>
<evidence type="ECO:0000313" key="2">
    <source>
        <dbReference type="Proteomes" id="UP000055024"/>
    </source>
</evidence>
<name>A0A0V1G878_9BILA</name>
<comment type="caution">
    <text evidence="1">The sequence shown here is derived from an EMBL/GenBank/DDBJ whole genome shotgun (WGS) entry which is preliminary data.</text>
</comment>
<organism evidence="1 2">
    <name type="scientific">Trichinella zimbabwensis</name>
    <dbReference type="NCBI Taxonomy" id="268475"/>
    <lineage>
        <taxon>Eukaryota</taxon>
        <taxon>Metazoa</taxon>
        <taxon>Ecdysozoa</taxon>
        <taxon>Nematoda</taxon>
        <taxon>Enoplea</taxon>
        <taxon>Dorylaimia</taxon>
        <taxon>Trichinellida</taxon>
        <taxon>Trichinellidae</taxon>
        <taxon>Trichinella</taxon>
    </lineage>
</organism>
<accession>A0A0V1G878</accession>
<dbReference type="EMBL" id="JYDP01004959">
    <property type="protein sequence ID" value="KRY94480.1"/>
    <property type="molecule type" value="Genomic_DNA"/>
</dbReference>
<proteinExistence type="predicted"/>
<sequence length="58" mass="6555">MQIDSRSIWSQAAPRFLCSGGSRRGPLRLALLEDQLSPRGIWVWKAVAQGQLQEQMET</sequence>
<reference evidence="1 2" key="1">
    <citation type="submission" date="2015-01" db="EMBL/GenBank/DDBJ databases">
        <title>Evolution of Trichinella species and genotypes.</title>
        <authorList>
            <person name="Korhonen P.K."/>
            <person name="Edoardo P."/>
            <person name="Giuseppe L.R."/>
            <person name="Gasser R.B."/>
        </authorList>
    </citation>
    <scope>NUCLEOTIDE SEQUENCE [LARGE SCALE GENOMIC DNA]</scope>
    <source>
        <strain evidence="1">ISS1029</strain>
    </source>
</reference>